<accession>A0A1H5VYC7</accession>
<name>A0A1H5VYC7_9BACT</name>
<dbReference type="Gene3D" id="3.40.50.620">
    <property type="entry name" value="HUPs"/>
    <property type="match status" value="2"/>
</dbReference>
<gene>
    <name evidence="3" type="ORF">SAMN05421819_1359</name>
</gene>
<reference evidence="3 4" key="1">
    <citation type="submission" date="2016-10" db="EMBL/GenBank/DDBJ databases">
        <authorList>
            <person name="de Groot N.N."/>
        </authorList>
    </citation>
    <scope>NUCLEOTIDE SEQUENCE [LARGE SCALE GENOMIC DNA]</scope>
    <source>
        <strain evidence="3 4">DSM 22489</strain>
    </source>
</reference>
<dbReference type="InterPro" id="IPR006016">
    <property type="entry name" value="UspA"/>
</dbReference>
<evidence type="ECO:0000313" key="4">
    <source>
        <dbReference type="Proteomes" id="UP000236728"/>
    </source>
</evidence>
<dbReference type="Proteomes" id="UP000236728">
    <property type="component" value="Unassembled WGS sequence"/>
</dbReference>
<dbReference type="AlphaFoldDB" id="A0A1H5VYC7"/>
<dbReference type="PANTHER" id="PTHR46268:SF6">
    <property type="entry name" value="UNIVERSAL STRESS PROTEIN UP12"/>
    <property type="match status" value="1"/>
</dbReference>
<dbReference type="PANTHER" id="PTHR46268">
    <property type="entry name" value="STRESS RESPONSE PROTEIN NHAX"/>
    <property type="match status" value="1"/>
</dbReference>
<dbReference type="InterPro" id="IPR014729">
    <property type="entry name" value="Rossmann-like_a/b/a_fold"/>
</dbReference>
<evidence type="ECO:0000259" key="2">
    <source>
        <dbReference type="Pfam" id="PF00582"/>
    </source>
</evidence>
<dbReference type="SUPFAM" id="SSF52402">
    <property type="entry name" value="Adenine nucleotide alpha hydrolases-like"/>
    <property type="match status" value="2"/>
</dbReference>
<dbReference type="PRINTS" id="PR01438">
    <property type="entry name" value="UNVRSLSTRESS"/>
</dbReference>
<dbReference type="Pfam" id="PF00582">
    <property type="entry name" value="Usp"/>
    <property type="match status" value="2"/>
</dbReference>
<organism evidence="3 4">
    <name type="scientific">Bryocella elongata</name>
    <dbReference type="NCBI Taxonomy" id="863522"/>
    <lineage>
        <taxon>Bacteria</taxon>
        <taxon>Pseudomonadati</taxon>
        <taxon>Acidobacteriota</taxon>
        <taxon>Terriglobia</taxon>
        <taxon>Terriglobales</taxon>
        <taxon>Acidobacteriaceae</taxon>
        <taxon>Bryocella</taxon>
    </lineage>
</organism>
<comment type="similarity">
    <text evidence="1">Belongs to the universal stress protein A family.</text>
</comment>
<dbReference type="OrthoDB" id="110147at2"/>
<dbReference type="RefSeq" id="WP_103932303.1">
    <property type="nucleotide sequence ID" value="NZ_FNVA01000002.1"/>
</dbReference>
<feature type="domain" description="UspA" evidence="2">
    <location>
        <begin position="13"/>
        <end position="150"/>
    </location>
</feature>
<proteinExistence type="inferred from homology"/>
<protein>
    <submittedName>
        <fullName evidence="3">Nucleotide-binding universal stress protein, UspA family</fullName>
    </submittedName>
</protein>
<evidence type="ECO:0000256" key="1">
    <source>
        <dbReference type="ARBA" id="ARBA00008791"/>
    </source>
</evidence>
<evidence type="ECO:0000313" key="3">
    <source>
        <dbReference type="EMBL" id="SEF91996.1"/>
    </source>
</evidence>
<dbReference type="CDD" id="cd00293">
    <property type="entry name" value="USP-like"/>
    <property type="match status" value="2"/>
</dbReference>
<dbReference type="EMBL" id="FNVA01000002">
    <property type="protein sequence ID" value="SEF91996.1"/>
    <property type="molecule type" value="Genomic_DNA"/>
</dbReference>
<dbReference type="InterPro" id="IPR006015">
    <property type="entry name" value="Universal_stress_UspA"/>
</dbReference>
<sequence>MPVIGTRPTLNVEHILMATDFSDASRVAGAYAMALGLRFGSAIDAVHIYDPAQNRTYEDGKLAPLDGTRIEMRQERLQIIERKMLSLGLDAHAIHAEGHPAAKKLLSLIEERHADLIVLGTSCRTGIDRLLLGSTAEAVLRETCHPVLTVGPQCEPPACGPLAFHRIVYATDFSPQAARAAAFALSFAEDSAAEIYYSYVAGSDEELTLEQEASFRAELKRLVPDCSAEWCTPHTVVAHGEPVEAILELAERVGADLIVLGARRSTFALRHLERGVTPQVLAEAKCPVLTVC</sequence>
<feature type="domain" description="UspA" evidence="2">
    <location>
        <begin position="164"/>
        <end position="291"/>
    </location>
</feature>
<keyword evidence="4" id="KW-1185">Reference proteome</keyword>